<accession>A0ABT5ZR53</accession>
<dbReference type="Proteomes" id="UP001216579">
    <property type="component" value="Unassembled WGS sequence"/>
</dbReference>
<organism evidence="1 2">
    <name type="scientific">Streptomyces silvisoli</name>
    <dbReference type="NCBI Taxonomy" id="3034235"/>
    <lineage>
        <taxon>Bacteria</taxon>
        <taxon>Bacillati</taxon>
        <taxon>Actinomycetota</taxon>
        <taxon>Actinomycetes</taxon>
        <taxon>Kitasatosporales</taxon>
        <taxon>Streptomycetaceae</taxon>
        <taxon>Streptomyces</taxon>
    </lineage>
</organism>
<dbReference type="RefSeq" id="WP_276095160.1">
    <property type="nucleotide sequence ID" value="NZ_JARJBC010000015.1"/>
</dbReference>
<keyword evidence="2" id="KW-1185">Reference proteome</keyword>
<sequence>MTIKGDVSGLYGIGFDLGGAVQPMQSMVTAINKTVEALVSDAGWRGDAADSFRAAWEADSTAIGVVAKAVGEAEGAINELATSLSSAINALSDAKDAAVAKGLKFGADDIPLPTTDGATLTTYENAAKAAMKQASDARELAKQKLYPLLALCDPSTPGGASLLGDADAASLAALLHDYFYLPEGMAKSAHDKRIRRLQAKYGDAKEARRIETDPKIRKQLTQDMKGIRDALKSERADLAVAEFFGNDVKLGKWFNRTPADLLKNMGAVDRWVRIADQVPYLDIAAATFGTYATAREDHNRGWSWTHSIAADGGANLVGIAAEVASAETGPFAPLIGYAASSLATEFTHSTHWSKNIHDDGVVLGVGYSLAQGTWHTIKSDFADEGAKVISSIADPVGTAKGMWQGIFG</sequence>
<comment type="caution">
    <text evidence="1">The sequence shown here is derived from an EMBL/GenBank/DDBJ whole genome shotgun (WGS) entry which is preliminary data.</text>
</comment>
<dbReference type="SUPFAM" id="SSF140453">
    <property type="entry name" value="EsxAB dimer-like"/>
    <property type="match status" value="1"/>
</dbReference>
<gene>
    <name evidence="1" type="ORF">P3G67_22995</name>
</gene>
<dbReference type="Gene3D" id="1.10.287.1060">
    <property type="entry name" value="ESAT-6-like"/>
    <property type="match status" value="1"/>
</dbReference>
<protein>
    <recommendedName>
        <fullName evidence="3">WXG100 family type VII secretion target</fullName>
    </recommendedName>
</protein>
<dbReference type="EMBL" id="JARJBC010000015">
    <property type="protein sequence ID" value="MDF3292044.1"/>
    <property type="molecule type" value="Genomic_DNA"/>
</dbReference>
<name>A0ABT5ZR53_9ACTN</name>
<evidence type="ECO:0008006" key="3">
    <source>
        <dbReference type="Google" id="ProtNLM"/>
    </source>
</evidence>
<reference evidence="1 2" key="1">
    <citation type="submission" date="2023-03" db="EMBL/GenBank/DDBJ databases">
        <title>Draft genome sequence of Streptomyces sp. RB6PN23 isolated from peat swamp forest in Thailand.</title>
        <authorList>
            <person name="Klaysubun C."/>
            <person name="Duangmal K."/>
        </authorList>
    </citation>
    <scope>NUCLEOTIDE SEQUENCE [LARGE SCALE GENOMIC DNA]</scope>
    <source>
        <strain evidence="1 2">RB6PN23</strain>
    </source>
</reference>
<dbReference type="InterPro" id="IPR036689">
    <property type="entry name" value="ESAT-6-like_sf"/>
</dbReference>
<proteinExistence type="predicted"/>
<evidence type="ECO:0000313" key="1">
    <source>
        <dbReference type="EMBL" id="MDF3292044.1"/>
    </source>
</evidence>
<evidence type="ECO:0000313" key="2">
    <source>
        <dbReference type="Proteomes" id="UP001216579"/>
    </source>
</evidence>